<dbReference type="PIRSF" id="PIRSF000025">
    <property type="entry name" value="Cytc_Bsub_c550"/>
    <property type="match status" value="1"/>
</dbReference>
<dbReference type="KEGG" id="ble:BleG1_1494"/>
<keyword evidence="11" id="KW-1185">Reference proteome</keyword>
<evidence type="ECO:0000256" key="8">
    <source>
        <dbReference type="SAM" id="Phobius"/>
    </source>
</evidence>
<protein>
    <submittedName>
        <fullName evidence="10">Cytochrome c</fullName>
    </submittedName>
</protein>
<feature type="binding site" description="axial binding residue" evidence="7">
    <location>
        <position position="63"/>
    </location>
    <ligand>
        <name>heme c</name>
        <dbReference type="ChEBI" id="CHEBI:61717"/>
    </ligand>
    <ligandPart>
        <name>Fe</name>
        <dbReference type="ChEBI" id="CHEBI:18248"/>
    </ligandPart>
</feature>
<evidence type="ECO:0000259" key="9">
    <source>
        <dbReference type="PROSITE" id="PS51007"/>
    </source>
</evidence>
<dbReference type="GO" id="GO:0005506">
    <property type="term" value="F:iron ion binding"/>
    <property type="evidence" value="ECO:0007669"/>
    <property type="project" value="InterPro"/>
</dbReference>
<organism evidence="10 11">
    <name type="scientific">Shouchella lehensis G1</name>
    <dbReference type="NCBI Taxonomy" id="1246626"/>
    <lineage>
        <taxon>Bacteria</taxon>
        <taxon>Bacillati</taxon>
        <taxon>Bacillota</taxon>
        <taxon>Bacilli</taxon>
        <taxon>Bacillales</taxon>
        <taxon>Bacillaceae</taxon>
        <taxon>Shouchella</taxon>
    </lineage>
</organism>
<feature type="binding site" description="covalent" evidence="6">
    <location>
        <position position="62"/>
    </location>
    <ligand>
        <name>heme c</name>
        <dbReference type="ChEBI" id="CHEBI:61717"/>
    </ligand>
</feature>
<accession>A0A060LV32</accession>
<keyword evidence="2 6" id="KW-0349">Heme</keyword>
<evidence type="ECO:0000256" key="3">
    <source>
        <dbReference type="ARBA" id="ARBA00022723"/>
    </source>
</evidence>
<feature type="binding site" description="axial binding residue" evidence="7">
    <location>
        <position position="99"/>
    </location>
    <ligand>
        <name>heme c</name>
        <dbReference type="ChEBI" id="CHEBI:61717"/>
    </ligand>
    <ligandPart>
        <name>Fe</name>
        <dbReference type="ChEBI" id="CHEBI:18248"/>
    </ligandPart>
</feature>
<keyword evidence="8" id="KW-0812">Transmembrane</keyword>
<dbReference type="Proteomes" id="UP000027142">
    <property type="component" value="Chromosome"/>
</dbReference>
<dbReference type="InterPro" id="IPR051811">
    <property type="entry name" value="Cytochrome_c550/c551-like"/>
</dbReference>
<evidence type="ECO:0000256" key="7">
    <source>
        <dbReference type="PIRSR" id="PIRSR000025-2"/>
    </source>
</evidence>
<reference evidence="10 11" key="1">
    <citation type="journal article" date="2014" name="Gene">
        <title>A comparative genomic analysis of the alkalitolerant soil bacterium Bacillus lehensis G1.</title>
        <authorList>
            <person name="Noor Y.M."/>
            <person name="Samsulrizal N.H."/>
            <person name="Jema'on N.A."/>
            <person name="Low K.O."/>
            <person name="Ramli A.N."/>
            <person name="Alias N.I."/>
            <person name="Damis S.I."/>
            <person name="Fuzi S.F."/>
            <person name="Isa M.N."/>
            <person name="Murad A.M."/>
            <person name="Raih M.F."/>
            <person name="Bakar F.D."/>
            <person name="Najimudin N."/>
            <person name="Mahadi N.M."/>
            <person name="Illias R.M."/>
        </authorList>
    </citation>
    <scope>NUCLEOTIDE SEQUENCE [LARGE SCALE GENOMIC DNA]</scope>
    <source>
        <strain evidence="10 11">G1</strain>
    </source>
</reference>
<dbReference type="Gene3D" id="1.10.760.10">
    <property type="entry name" value="Cytochrome c-like domain"/>
    <property type="match status" value="1"/>
</dbReference>
<dbReference type="EMBL" id="CP003923">
    <property type="protein sequence ID" value="AIC94077.1"/>
    <property type="molecule type" value="Genomic_DNA"/>
</dbReference>
<evidence type="ECO:0000256" key="1">
    <source>
        <dbReference type="ARBA" id="ARBA00022448"/>
    </source>
</evidence>
<name>A0A060LV32_9BACI</name>
<dbReference type="HOGENOM" id="CLU_134966_1_0_9"/>
<feature type="domain" description="Cytochrome c" evidence="9">
    <location>
        <begin position="46"/>
        <end position="122"/>
    </location>
</feature>
<dbReference type="Pfam" id="PF13442">
    <property type="entry name" value="Cytochrome_CBB3"/>
    <property type="match status" value="1"/>
</dbReference>
<keyword evidence="4" id="KW-0249">Electron transport</keyword>
<dbReference type="InterPro" id="IPR036909">
    <property type="entry name" value="Cyt_c-like_dom_sf"/>
</dbReference>
<evidence type="ECO:0000313" key="10">
    <source>
        <dbReference type="EMBL" id="AIC94077.1"/>
    </source>
</evidence>
<keyword evidence="8" id="KW-0472">Membrane</keyword>
<dbReference type="SUPFAM" id="SSF46626">
    <property type="entry name" value="Cytochrome c"/>
    <property type="match status" value="1"/>
</dbReference>
<dbReference type="PATRIC" id="fig|1246626.3.peg.1484"/>
<evidence type="ECO:0000256" key="4">
    <source>
        <dbReference type="ARBA" id="ARBA00022982"/>
    </source>
</evidence>
<evidence type="ECO:0000313" key="11">
    <source>
        <dbReference type="Proteomes" id="UP000027142"/>
    </source>
</evidence>
<evidence type="ECO:0000256" key="6">
    <source>
        <dbReference type="PIRSR" id="PIRSR000025-1"/>
    </source>
</evidence>
<sequence length="123" mass="12958">MKGRPLIPFAFIALLGIVLIVAMSAIGVDQRASMDEEEEEPVDIGDPVEYGQGIVESSCITCHANDLGGTASAPAINNLEGQLSHDEIVDIVTNGQGNMPAFGGQLQPEEIDAVAEYLLSMSE</sequence>
<keyword evidence="3 7" id="KW-0479">Metal-binding</keyword>
<dbReference type="InterPro" id="IPR009056">
    <property type="entry name" value="Cyt_c-like_dom"/>
</dbReference>
<evidence type="ECO:0000256" key="5">
    <source>
        <dbReference type="ARBA" id="ARBA00023004"/>
    </source>
</evidence>
<keyword evidence="8" id="KW-1133">Transmembrane helix</keyword>
<dbReference type="PANTHER" id="PTHR37823">
    <property type="entry name" value="CYTOCHROME C-553-LIKE"/>
    <property type="match status" value="1"/>
</dbReference>
<dbReference type="eggNOG" id="COG2010">
    <property type="taxonomic scope" value="Bacteria"/>
</dbReference>
<dbReference type="PRINTS" id="PR00605">
    <property type="entry name" value="CYTCHROMECIC"/>
</dbReference>
<dbReference type="PANTHER" id="PTHR37823:SF4">
    <property type="entry name" value="MENAQUINOL-CYTOCHROME C REDUCTASE CYTOCHROME B_C SUBUNIT"/>
    <property type="match status" value="1"/>
</dbReference>
<feature type="binding site" description="covalent" evidence="6">
    <location>
        <position position="59"/>
    </location>
    <ligand>
        <name>heme c</name>
        <dbReference type="ChEBI" id="CHEBI:61717"/>
    </ligand>
</feature>
<gene>
    <name evidence="10" type="ORF">BleG1_1494</name>
</gene>
<dbReference type="PROSITE" id="PS51007">
    <property type="entry name" value="CYTC"/>
    <property type="match status" value="1"/>
</dbReference>
<dbReference type="STRING" id="1246626.BleG1_1494"/>
<keyword evidence="1" id="KW-0813">Transport</keyword>
<dbReference type="AlphaFoldDB" id="A0A060LV32"/>
<dbReference type="InterPro" id="IPR008168">
    <property type="entry name" value="Cyt_C_IC"/>
</dbReference>
<keyword evidence="5 7" id="KW-0408">Iron</keyword>
<proteinExistence type="predicted"/>
<dbReference type="GO" id="GO:0016020">
    <property type="term" value="C:membrane"/>
    <property type="evidence" value="ECO:0007669"/>
    <property type="project" value="InterPro"/>
</dbReference>
<dbReference type="InterPro" id="IPR012218">
    <property type="entry name" value="Cyt_c_BACSU-c550-type"/>
</dbReference>
<comment type="PTM">
    <text evidence="6">Binds 1 heme c group covalently per subunit.</text>
</comment>
<evidence type="ECO:0000256" key="2">
    <source>
        <dbReference type="ARBA" id="ARBA00022617"/>
    </source>
</evidence>
<dbReference type="GO" id="GO:0020037">
    <property type="term" value="F:heme binding"/>
    <property type="evidence" value="ECO:0007669"/>
    <property type="project" value="InterPro"/>
</dbReference>
<feature type="transmembrane region" description="Helical" evidence="8">
    <location>
        <begin position="6"/>
        <end position="28"/>
    </location>
</feature>
<dbReference type="GO" id="GO:0009055">
    <property type="term" value="F:electron transfer activity"/>
    <property type="evidence" value="ECO:0007669"/>
    <property type="project" value="InterPro"/>
</dbReference>
<dbReference type="OrthoDB" id="7933886at2"/>
<dbReference type="RefSeq" id="WP_035399030.1">
    <property type="nucleotide sequence ID" value="NZ_CP003923.1"/>
</dbReference>